<dbReference type="GO" id="GO:0031676">
    <property type="term" value="C:plasma membrane-derived thylakoid membrane"/>
    <property type="evidence" value="ECO:0007669"/>
    <property type="project" value="UniProtKB-SubCell"/>
</dbReference>
<dbReference type="Pfam" id="PF00427">
    <property type="entry name" value="PBS_linker_poly"/>
    <property type="match status" value="1"/>
</dbReference>
<dbReference type="AlphaFoldDB" id="A0A6M0RK80"/>
<keyword evidence="2" id="KW-0602">Photosynthesis</keyword>
<comment type="caution">
    <text evidence="10">The sequence shown here is derived from an EMBL/GenBank/DDBJ whole genome shotgun (WGS) entry which is preliminary data.</text>
</comment>
<keyword evidence="4 7" id="KW-0605">Phycobilisome</keyword>
<evidence type="ECO:0000256" key="2">
    <source>
        <dbReference type="ARBA" id="ARBA00022531"/>
    </source>
</evidence>
<sequence>MAITRSAAWLGTTPFNEQDPIEFRPNASSDTIQAIIHGVYRHVLGNDYLMESERLVGLESLFVNETLTVRELVRAVAKSELYKAKFLYPNFQTRVIELNLKHLLGRAPYSEAEIIEHLDRYETEGFDADIDSYIDTPEYEKAFGDNIVPYYRSFRTEVGQSISGFTRMFNLYRGYANSDRSQLAGKKSRLATELALGTTSVINTPSGTGSGVSTYLGSEKNNTQNRVFGRPQTTQERGTLYRIEVAGMSTPGYPSIRRSNRVFIVPYETLSQTLQRINKTGGRVASIARA</sequence>
<name>A0A6M0RK80_9CYAN</name>
<dbReference type="PROSITE" id="PS51445">
    <property type="entry name" value="PBS_LINKER"/>
    <property type="match status" value="1"/>
</dbReference>
<evidence type="ECO:0000256" key="4">
    <source>
        <dbReference type="ARBA" id="ARBA00022738"/>
    </source>
</evidence>
<dbReference type="PANTHER" id="PTHR34011">
    <property type="entry name" value="PHYCOBILISOME 32.1 KDA LINKER POLYPEPTIDE, PHYCOCYANIN-ASSOCIATED, ROD 2-RELATED"/>
    <property type="match status" value="1"/>
</dbReference>
<evidence type="ECO:0000256" key="6">
    <source>
        <dbReference type="ARBA" id="ARBA00023136"/>
    </source>
</evidence>
<evidence type="ECO:0000256" key="5">
    <source>
        <dbReference type="ARBA" id="ARBA00023078"/>
    </source>
</evidence>
<comment type="subcellular location">
    <subcellularLocation>
        <location evidence="1">Cellular thylakoid membrane</location>
        <topology evidence="1">Peripheral membrane protein</topology>
        <orientation evidence="1">Cytoplasmic side</orientation>
    </subcellularLocation>
</comment>
<dbReference type="SMART" id="SM01094">
    <property type="entry name" value="CpcD"/>
    <property type="match status" value="1"/>
</dbReference>
<evidence type="ECO:0000256" key="3">
    <source>
        <dbReference type="ARBA" id="ARBA00022549"/>
    </source>
</evidence>
<gene>
    <name evidence="10" type="ORF">DXZ20_13455</name>
</gene>
<dbReference type="InterPro" id="IPR001297">
    <property type="entry name" value="PBS_linker_dom"/>
</dbReference>
<dbReference type="Gene3D" id="1.10.3130.20">
    <property type="entry name" value="Phycobilisome linker domain"/>
    <property type="match status" value="1"/>
</dbReference>
<dbReference type="RefSeq" id="WP_163698672.1">
    <property type="nucleotide sequence ID" value="NZ_QXHD01000004.1"/>
</dbReference>
<dbReference type="InterPro" id="IPR016470">
    <property type="entry name" value="Phycobilisome"/>
</dbReference>
<organism evidence="10 11">
    <name type="scientific">Adonisia turfae CCMR0081</name>
    <dbReference type="NCBI Taxonomy" id="2292702"/>
    <lineage>
        <taxon>Bacteria</taxon>
        <taxon>Bacillati</taxon>
        <taxon>Cyanobacteriota</taxon>
        <taxon>Adonisia</taxon>
        <taxon>Adonisia turfae</taxon>
    </lineage>
</organism>
<keyword evidence="11" id="KW-1185">Reference proteome</keyword>
<evidence type="ECO:0000313" key="11">
    <source>
        <dbReference type="Proteomes" id="UP000481033"/>
    </source>
</evidence>
<evidence type="ECO:0000259" key="9">
    <source>
        <dbReference type="PROSITE" id="PS51445"/>
    </source>
</evidence>
<dbReference type="Proteomes" id="UP000481033">
    <property type="component" value="Unassembled WGS sequence"/>
</dbReference>
<dbReference type="InterPro" id="IPR038255">
    <property type="entry name" value="PBS_linker_sf"/>
</dbReference>
<keyword evidence="6" id="KW-0472">Membrane</keyword>
<keyword evidence="3" id="KW-0042">Antenna complex</keyword>
<proteinExistence type="inferred from homology"/>
<dbReference type="PANTHER" id="PTHR34011:SF6">
    <property type="entry name" value="PHYCOBILIPROTEIN APCE"/>
    <property type="match status" value="1"/>
</dbReference>
<evidence type="ECO:0000313" key="10">
    <source>
        <dbReference type="EMBL" id="NEZ56665.1"/>
    </source>
</evidence>
<accession>A0A6M0RK80</accession>
<evidence type="ECO:0000256" key="7">
    <source>
        <dbReference type="PROSITE-ProRule" id="PRU00775"/>
    </source>
</evidence>
<dbReference type="EMBL" id="QXHD01000004">
    <property type="protein sequence ID" value="NEZ56665.1"/>
    <property type="molecule type" value="Genomic_DNA"/>
</dbReference>
<evidence type="ECO:0000259" key="8">
    <source>
        <dbReference type="PROSITE" id="PS51441"/>
    </source>
</evidence>
<evidence type="ECO:0000256" key="1">
    <source>
        <dbReference type="ARBA" id="ARBA00004445"/>
    </source>
</evidence>
<keyword evidence="5" id="KW-0793">Thylakoid</keyword>
<feature type="domain" description="CpcD-like" evidence="8">
    <location>
        <begin position="238"/>
        <end position="290"/>
    </location>
</feature>
<dbReference type="GO" id="GO:0030089">
    <property type="term" value="C:phycobilisome"/>
    <property type="evidence" value="ECO:0007669"/>
    <property type="project" value="UniProtKB-UniRule"/>
</dbReference>
<dbReference type="Pfam" id="PF01383">
    <property type="entry name" value="CpcD"/>
    <property type="match status" value="1"/>
</dbReference>
<reference evidence="10 11" key="1">
    <citation type="journal article" date="2020" name="Microb. Ecol.">
        <title>Ecogenomics of the Marine Benthic Filamentous Cyanobacterium Adonisia.</title>
        <authorList>
            <person name="Walter J.M."/>
            <person name="Coutinho F.H."/>
            <person name="Leomil L."/>
            <person name="Hargreaves P.I."/>
            <person name="Campeao M.E."/>
            <person name="Vieira V.V."/>
            <person name="Silva B.S."/>
            <person name="Fistarol G.O."/>
            <person name="Salomon P.S."/>
            <person name="Sawabe T."/>
            <person name="Mino S."/>
            <person name="Hosokawa M."/>
            <person name="Miyashita H."/>
            <person name="Maruyama F."/>
            <person name="van Verk M.C."/>
            <person name="Dutilh B.E."/>
            <person name="Thompson C.C."/>
            <person name="Thompson F.L."/>
        </authorList>
    </citation>
    <scope>NUCLEOTIDE SEQUENCE [LARGE SCALE GENOMIC DNA]</scope>
    <source>
        <strain evidence="10 11">CCMR0081</strain>
    </source>
</reference>
<comment type="similarity">
    <text evidence="7">Belongs to the phycobilisome linker protein family.</text>
</comment>
<protein>
    <submittedName>
        <fullName evidence="10">Photosystem I reaction center subunit XII</fullName>
    </submittedName>
</protein>
<feature type="domain" description="PBS-linker" evidence="9">
    <location>
        <begin position="1"/>
        <end position="180"/>
    </location>
</feature>
<dbReference type="PROSITE" id="PS51441">
    <property type="entry name" value="CPCD_LIKE"/>
    <property type="match status" value="1"/>
</dbReference>
<dbReference type="PIRSF" id="PIRSF005898">
    <property type="entry name" value="Phycobilisome_CpeC/CpcI"/>
    <property type="match status" value="1"/>
</dbReference>
<dbReference type="GO" id="GO:0015979">
    <property type="term" value="P:photosynthesis"/>
    <property type="evidence" value="ECO:0007669"/>
    <property type="project" value="UniProtKB-KW"/>
</dbReference>
<dbReference type="InterPro" id="IPR008213">
    <property type="entry name" value="CpcD-like_dom"/>
</dbReference>